<evidence type="ECO:0000256" key="2">
    <source>
        <dbReference type="ARBA" id="ARBA00022771"/>
    </source>
</evidence>
<dbReference type="Pfam" id="PF05485">
    <property type="entry name" value="THAP"/>
    <property type="match status" value="1"/>
</dbReference>
<comment type="caution">
    <text evidence="8">The sequence shown here is derived from an EMBL/GenBank/DDBJ whole genome shotgun (WGS) entry which is preliminary data.</text>
</comment>
<keyword evidence="1" id="KW-0479">Metal-binding</keyword>
<dbReference type="InterPro" id="IPR006612">
    <property type="entry name" value="THAP_Znf"/>
</dbReference>
<keyword evidence="9" id="KW-1185">Reference proteome</keyword>
<evidence type="ECO:0000256" key="4">
    <source>
        <dbReference type="ARBA" id="ARBA00023125"/>
    </source>
</evidence>
<keyword evidence="3" id="KW-0862">Zinc</keyword>
<organism evidence="8 9">
    <name type="scientific">Pocillopora meandrina</name>
    <dbReference type="NCBI Taxonomy" id="46732"/>
    <lineage>
        <taxon>Eukaryota</taxon>
        <taxon>Metazoa</taxon>
        <taxon>Cnidaria</taxon>
        <taxon>Anthozoa</taxon>
        <taxon>Hexacorallia</taxon>
        <taxon>Scleractinia</taxon>
        <taxon>Astrocoeniina</taxon>
        <taxon>Pocilloporidae</taxon>
        <taxon>Pocillopora</taxon>
    </lineage>
</organism>
<evidence type="ECO:0000313" key="8">
    <source>
        <dbReference type="EMBL" id="CAH3164836.1"/>
    </source>
</evidence>
<dbReference type="SUPFAM" id="SSF57716">
    <property type="entry name" value="Glucocorticoid receptor-like (DNA-binding domain)"/>
    <property type="match status" value="1"/>
</dbReference>
<proteinExistence type="predicted"/>
<keyword evidence="2" id="KW-0863">Zinc-finger</keyword>
<keyword evidence="5" id="KW-0175">Coiled coil</keyword>
<feature type="domain" description="THAP-type" evidence="6">
    <location>
        <begin position="7"/>
        <end position="50"/>
    </location>
</feature>
<feature type="domain" description="Transposase Helix-turn-helix" evidence="7">
    <location>
        <begin position="226"/>
        <end position="265"/>
    </location>
</feature>
<dbReference type="EMBL" id="CALNXJ010000109">
    <property type="protein sequence ID" value="CAH3164836.1"/>
    <property type="molecule type" value="Genomic_DNA"/>
</dbReference>
<feature type="coiled-coil region" evidence="5">
    <location>
        <begin position="120"/>
        <end position="164"/>
    </location>
</feature>
<name>A0AAU9Y1N3_9CNID</name>
<evidence type="ECO:0000256" key="5">
    <source>
        <dbReference type="SAM" id="Coils"/>
    </source>
</evidence>
<dbReference type="InterPro" id="IPR027805">
    <property type="entry name" value="Transposase_HTH_dom"/>
</dbReference>
<dbReference type="AlphaFoldDB" id="A0AAU9Y1N3"/>
<evidence type="ECO:0000256" key="1">
    <source>
        <dbReference type="ARBA" id="ARBA00022723"/>
    </source>
</evidence>
<dbReference type="PANTHER" id="PTHR23080">
    <property type="entry name" value="THAP DOMAIN PROTEIN"/>
    <property type="match status" value="1"/>
</dbReference>
<sequence length="266" mass="31175">MPKHVSCCVPLCTNNFRNSFGLTFYRIPKDESIRREYVRLLRKDNLKIDKLSRTHLPSIFPWSKKEKERRILSRTEATANTASKKRKVDVGSSTEIDEGTLIEIDHEESIPAFCDAATQTEMTVEMLDRMEAELKEMREEKERLARERDELSRELKRLQHVTKNQKFDIVKFKDSPEDVEFYTGLPHWDALMLLYDLVSQKAQNLNYGSYEKKDSGSEQKLGRPRALTLFEEFVMTLMRLRLGLFQKDLAHRFKVSETTVSVVFNT</sequence>
<keyword evidence="4" id="KW-0238">DNA-binding</keyword>
<gene>
    <name evidence="8" type="ORF">PMEA_00002442</name>
</gene>
<evidence type="ECO:0000259" key="7">
    <source>
        <dbReference type="Pfam" id="PF13613"/>
    </source>
</evidence>
<dbReference type="Proteomes" id="UP001159428">
    <property type="component" value="Unassembled WGS sequence"/>
</dbReference>
<evidence type="ECO:0008006" key="10">
    <source>
        <dbReference type="Google" id="ProtNLM"/>
    </source>
</evidence>
<dbReference type="Pfam" id="PF13613">
    <property type="entry name" value="HTH_Tnp_4"/>
    <property type="match status" value="1"/>
</dbReference>
<protein>
    <recommendedName>
        <fullName evidence="10">Transposase Helix-turn-helix domain-containing protein</fullName>
    </recommendedName>
</protein>
<evidence type="ECO:0000256" key="3">
    <source>
        <dbReference type="ARBA" id="ARBA00022833"/>
    </source>
</evidence>
<evidence type="ECO:0000313" key="9">
    <source>
        <dbReference type="Proteomes" id="UP001159428"/>
    </source>
</evidence>
<evidence type="ECO:0000259" key="6">
    <source>
        <dbReference type="Pfam" id="PF05485"/>
    </source>
</evidence>
<reference evidence="8 9" key="1">
    <citation type="submission" date="2022-05" db="EMBL/GenBank/DDBJ databases">
        <authorList>
            <consortium name="Genoscope - CEA"/>
            <person name="William W."/>
        </authorList>
    </citation>
    <scope>NUCLEOTIDE SEQUENCE [LARGE SCALE GENOMIC DNA]</scope>
</reference>
<accession>A0AAU9Y1N3</accession>